<dbReference type="STRING" id="52247.A0A4T0WXK9"/>
<evidence type="ECO:0000256" key="3">
    <source>
        <dbReference type="ARBA" id="ARBA00044527"/>
    </source>
</evidence>
<dbReference type="InterPro" id="IPR050872">
    <property type="entry name" value="PPR_P_subfamily"/>
</dbReference>
<dbReference type="PANTHER" id="PTHR46128">
    <property type="entry name" value="MITOCHONDRIAL GROUP I INTRON SPLICING FACTOR CCM1"/>
    <property type="match status" value="1"/>
</dbReference>
<dbReference type="SUPFAM" id="SSF81901">
    <property type="entry name" value="HCP-like"/>
    <property type="match status" value="1"/>
</dbReference>
<comment type="subcellular location">
    <subcellularLocation>
        <location evidence="1">Mitochondrion</location>
    </subcellularLocation>
</comment>
<dbReference type="Pfam" id="PF13812">
    <property type="entry name" value="PPR_3"/>
    <property type="match status" value="1"/>
</dbReference>
<dbReference type="GO" id="GO:0005739">
    <property type="term" value="C:mitochondrion"/>
    <property type="evidence" value="ECO:0007669"/>
    <property type="project" value="UniProtKB-SubCell"/>
</dbReference>
<dbReference type="InterPro" id="IPR011990">
    <property type="entry name" value="TPR-like_helical_dom_sf"/>
</dbReference>
<reference evidence="5 6" key="1">
    <citation type="journal article" date="2019" name="Front. Genet.">
        <title>Whole-Genome Sequencing of the Opportunistic Yeast Pathogen Candida inconspicua Uncovers Its Hybrid Origin.</title>
        <authorList>
            <person name="Mixao V."/>
            <person name="Hansen A.P."/>
            <person name="Saus E."/>
            <person name="Boekhout T."/>
            <person name="Lass-Florl C."/>
            <person name="Gabaldon T."/>
        </authorList>
    </citation>
    <scope>NUCLEOTIDE SEQUENCE [LARGE SCALE GENOMIC DNA]</scope>
    <source>
        <strain evidence="5 6">CBS 180</strain>
    </source>
</reference>
<evidence type="ECO:0000313" key="6">
    <source>
        <dbReference type="Proteomes" id="UP000307173"/>
    </source>
</evidence>
<dbReference type="Proteomes" id="UP000307173">
    <property type="component" value="Unassembled WGS sequence"/>
</dbReference>
<keyword evidence="6" id="KW-1185">Reference proteome</keyword>
<dbReference type="Gene3D" id="1.25.40.10">
    <property type="entry name" value="Tetratricopeptide repeat domain"/>
    <property type="match status" value="3"/>
</dbReference>
<dbReference type="NCBIfam" id="TIGR00756">
    <property type="entry name" value="PPR"/>
    <property type="match status" value="1"/>
</dbReference>
<evidence type="ECO:0000256" key="2">
    <source>
        <dbReference type="ARBA" id="ARBA00007626"/>
    </source>
</evidence>
<sequence length="710" mass="80705">MMLSKSIKSTILLNTARSFSRLQSTAAASQVEEKVEPKKPRTEERPRNQLTSNLFGILNDNYNDFSEYFEKVRVAFENGSEKDKKNALNTMHALSSRMISKILDIKDANKAEVPNSIVFKEIVKLLVDNKILPAGTFNRYMKSLLAEKRYMAALTFWIENANYFKSTPNAFPKLRKKSEDGKIAILDQIDPVVERDYYLTGLVAYLSSLIESKDLTIDPEFIKLIFGDKKPINLYRFTNFVERLEMDKEDKKTIISLYSDLMKKSFDINATESLKGIRLAAIDGKLVYLNNAITNNLAEYKGKESEIKPETIAHYMKYLNVAKLYSRSIEIWRFASEHNIPMNISIWNQLLHAFAQLEIADSGKKVESVWNLLKRSTTPNSESYSTYVSFLMKSNQIEKIKELLDSLKKDSPELFDSSLKCSMIELLLASNKSAEALQLFKIYQKQPDFVPTLIVYNKLLSKLIASKNYDAAQELLNQLLSNKYSTLNPDTATWTIIVDFLLKTSAESNVSQDDIISNIFSIIKGMESSGVKLNNIALMTVASNLLKNNETHDLGIEFFQRMEKSGIKLNATAYTAIITAFGSRGDTTNAVEYYNKAIKNGILPSAFLYNSILKAYSLNPDTEATRKFMKEIKNMIQSDPNNQRLYMNKYTYYFLLLQGTRARDAGFVNEVLEDLSKNTDALSDALVRILGSLKNNGYTIPENLASMTKE</sequence>
<feature type="repeat" description="PPR" evidence="4">
    <location>
        <begin position="570"/>
        <end position="604"/>
    </location>
</feature>
<evidence type="ECO:0000256" key="4">
    <source>
        <dbReference type="PROSITE-ProRule" id="PRU00708"/>
    </source>
</evidence>
<dbReference type="EMBL" id="SELW01000612">
    <property type="protein sequence ID" value="TID18189.1"/>
    <property type="molecule type" value="Genomic_DNA"/>
</dbReference>
<protein>
    <recommendedName>
        <fullName evidence="3">Mitochondrial 15S rRNA processing factor CCM1</fullName>
    </recommendedName>
</protein>
<evidence type="ECO:0000256" key="1">
    <source>
        <dbReference type="ARBA" id="ARBA00004173"/>
    </source>
</evidence>
<dbReference type="AlphaFoldDB" id="A0A4T0WXK9"/>
<organism evidence="5 6">
    <name type="scientific">Pichia inconspicua</name>
    <dbReference type="NCBI Taxonomy" id="52247"/>
    <lineage>
        <taxon>Eukaryota</taxon>
        <taxon>Fungi</taxon>
        <taxon>Dikarya</taxon>
        <taxon>Ascomycota</taxon>
        <taxon>Saccharomycotina</taxon>
        <taxon>Pichiomycetes</taxon>
        <taxon>Pichiales</taxon>
        <taxon>Pichiaceae</taxon>
        <taxon>Pichia</taxon>
    </lineage>
</organism>
<comment type="caution">
    <text evidence="5">The sequence shown here is derived from an EMBL/GenBank/DDBJ whole genome shotgun (WGS) entry which is preliminary data.</text>
</comment>
<dbReference type="PANTHER" id="PTHR46128:SF329">
    <property type="entry name" value="MITOCHONDRIAL GROUP I INTRON SPLICING FACTOR DMR1"/>
    <property type="match status" value="1"/>
</dbReference>
<proteinExistence type="inferred from homology"/>
<dbReference type="PROSITE" id="PS51375">
    <property type="entry name" value="PPR"/>
    <property type="match status" value="1"/>
</dbReference>
<accession>A0A4T0WXK9</accession>
<dbReference type="OrthoDB" id="185373at2759"/>
<name>A0A4T0WXK9_9ASCO</name>
<comment type="similarity">
    <text evidence="2">Belongs to the PPR family. P subfamily.</text>
</comment>
<gene>
    <name evidence="5" type="ORF">CANINC_003930</name>
</gene>
<evidence type="ECO:0000313" key="5">
    <source>
        <dbReference type="EMBL" id="TID18189.1"/>
    </source>
</evidence>
<dbReference type="InterPro" id="IPR002885">
    <property type="entry name" value="PPR_rpt"/>
</dbReference>